<proteinExistence type="predicted"/>
<dbReference type="PANTHER" id="PTHR46105">
    <property type="entry name" value="AGAP004733-PA"/>
    <property type="match status" value="1"/>
</dbReference>
<dbReference type="EMBL" id="JAROKS010000003">
    <property type="protein sequence ID" value="KAK1805543.1"/>
    <property type="molecule type" value="Genomic_DNA"/>
</dbReference>
<dbReference type="FunFam" id="1.10.880.10:FF:000002">
    <property type="entry name" value="transcription regulator protein BACH2 isoform X1"/>
    <property type="match status" value="1"/>
</dbReference>
<evidence type="ECO:0000259" key="6">
    <source>
        <dbReference type="PROSITE" id="PS50217"/>
    </source>
</evidence>
<dbReference type="SUPFAM" id="SSF47454">
    <property type="entry name" value="A DNA-binding domain in eukaryotic transcription factors"/>
    <property type="match status" value="1"/>
</dbReference>
<feature type="domain" description="BTB" evidence="5">
    <location>
        <begin position="194"/>
        <end position="219"/>
    </location>
</feature>
<dbReference type="InterPro" id="IPR043321">
    <property type="entry name" value="bZIP_BACH"/>
</dbReference>
<feature type="region of interest" description="Disordered" evidence="4">
    <location>
        <begin position="591"/>
        <end position="616"/>
    </location>
</feature>
<feature type="region of interest" description="Disordered" evidence="4">
    <location>
        <begin position="999"/>
        <end position="1034"/>
    </location>
</feature>
<dbReference type="PROSITE" id="PS50097">
    <property type="entry name" value="BTB"/>
    <property type="match status" value="1"/>
</dbReference>
<organism evidence="7 8">
    <name type="scientific">Electrophorus voltai</name>
    <dbReference type="NCBI Taxonomy" id="2609070"/>
    <lineage>
        <taxon>Eukaryota</taxon>
        <taxon>Metazoa</taxon>
        <taxon>Chordata</taxon>
        <taxon>Craniata</taxon>
        <taxon>Vertebrata</taxon>
        <taxon>Euteleostomi</taxon>
        <taxon>Actinopterygii</taxon>
        <taxon>Neopterygii</taxon>
        <taxon>Teleostei</taxon>
        <taxon>Ostariophysi</taxon>
        <taxon>Gymnotiformes</taxon>
        <taxon>Gymnotoidei</taxon>
        <taxon>Gymnotidae</taxon>
        <taxon>Electrophorus</taxon>
    </lineage>
</organism>
<gene>
    <name evidence="7" type="ORF">P4O66_019840</name>
</gene>
<dbReference type="Pfam" id="PF03131">
    <property type="entry name" value="bZIP_Maf"/>
    <property type="match status" value="1"/>
</dbReference>
<dbReference type="InterPro" id="IPR046347">
    <property type="entry name" value="bZIP_sf"/>
</dbReference>
<dbReference type="Proteomes" id="UP001239994">
    <property type="component" value="Unassembled WGS sequence"/>
</dbReference>
<dbReference type="CDD" id="cd14719">
    <property type="entry name" value="bZIP_BACH"/>
    <property type="match status" value="1"/>
</dbReference>
<evidence type="ECO:0000313" key="7">
    <source>
        <dbReference type="EMBL" id="KAK1805543.1"/>
    </source>
</evidence>
<dbReference type="GO" id="GO:0000981">
    <property type="term" value="F:DNA-binding transcription factor activity, RNA polymerase II-specific"/>
    <property type="evidence" value="ECO:0007669"/>
    <property type="project" value="TreeGrafter"/>
</dbReference>
<accession>A0AAD8ZUE1</accession>
<dbReference type="SMART" id="SM00225">
    <property type="entry name" value="BTB"/>
    <property type="match status" value="1"/>
</dbReference>
<sequence length="1064" mass="115360">VLREAGMPHPSMHCLSCGAYTEAESGHFTSRDLASQRGPGSPAKRLLRRPMGSQRLMQHECAVTHCPEQSRQVEKLSKLHFYKNAAPTLRAMEQEKQNASDSCPESITLLAFDLHGSIAHKAGVAATVLAGKEEKLGQCKGDQSETLGGGWGSGESGMSVDEQSEAPMYVYESKVHCANILLGLNEQRQQGLLCDVTVHVEGKEFRAHRAVLAACSEYFLQGLVTHGNKELVFTMPDETECMSLALENSVLELWLCRPFALLSWREAQHTDHPIWYHMAPCTLACHTADTRQGAQAAQPASADKEILGPGEGSMDDCILLPPLAFSILGRVDRVVLAQYKLNRVTARGFAPLLQFAYTAKLFLSRDNIQEVIRCADFLRMHNLEDSCFRFLEAQLRSEEDGSLLCHKVVPESNHSEDESMHAEVTAPTNAAMPAWDGSPRSHRCADALRQAEHERLSASGGFPDGQAEAEQQGVAELPRCPKYRKYQWACSKHNNGSPSHTSSTSGFPSTLLSGPVMKQIKQEPPGEDEPILLGLSGDEGGDGDSIADMELDGGNKSPTCLRAFIKQGVTDPGTASQLFVGRLAKASTQGEHKKDYQQVRGGEAGDGAETSAPVAFPKDVDGFSTGLSLRSASCDGVCKQETELDRRSVIFSPGACERLPAPAHSYPGGNSLDKELPKGLWVGGGQSLPLSQAFAPGTTAAASGEAPALLCRLRPNTSCPVPIKVCPRSPPSEARTRTSSSCSSYSYAEDGSGGSPCSLPQFEFSSSPCSTVTRCLPADPQESGTGTDAILAAACPKIKCEPPYGTNSSDESGSFSEGDSESCHVQEQGTEIKLPFPVDQITNLPRNDFQMMVKMHKLSAEQLEFIHDVRRRSKNRIAAQRCRKRKLDCILNLECEIRKLVCEKEKLLTERNQLKACMGELWENFSCLSQEVCRDVQLSPEQVQSLPHYCPVLRPAPPSPSNRAPSVASIDLTTRSGATTPDPGFLKLPTCDVDGQLAPASTQWGTGNGVEHVDNGEREETKASSAYSESGLSLEQSNHTVTVDFCQEMTDKCTTDEQPRKDCT</sequence>
<feature type="region of interest" description="Disordered" evidence="4">
    <location>
        <begin position="521"/>
        <end position="547"/>
    </location>
</feature>
<reference evidence="7" key="1">
    <citation type="submission" date="2023-03" db="EMBL/GenBank/DDBJ databases">
        <title>Electrophorus voltai genome.</title>
        <authorList>
            <person name="Bian C."/>
        </authorList>
    </citation>
    <scope>NUCLEOTIDE SEQUENCE</scope>
    <source>
        <strain evidence="7">CB-2022</strain>
        <tissue evidence="7">Muscle</tissue>
    </source>
</reference>
<dbReference type="InterPro" id="IPR011333">
    <property type="entry name" value="SKP1/BTB/POZ_sf"/>
</dbReference>
<evidence type="ECO:0000256" key="2">
    <source>
        <dbReference type="ARBA" id="ARBA00023125"/>
    </source>
</evidence>
<dbReference type="SUPFAM" id="SSF54695">
    <property type="entry name" value="POZ domain"/>
    <property type="match status" value="1"/>
</dbReference>
<evidence type="ECO:0008006" key="9">
    <source>
        <dbReference type="Google" id="ProtNLM"/>
    </source>
</evidence>
<feature type="region of interest" description="Disordered" evidence="4">
    <location>
        <begin position="492"/>
        <end position="511"/>
    </location>
</feature>
<keyword evidence="2" id="KW-0238">DNA-binding</keyword>
<keyword evidence="3" id="KW-0804">Transcription</keyword>
<dbReference type="SMART" id="SM00338">
    <property type="entry name" value="BRLZ"/>
    <property type="match status" value="1"/>
</dbReference>
<dbReference type="Pfam" id="PF00651">
    <property type="entry name" value="BTB"/>
    <property type="match status" value="2"/>
</dbReference>
<protein>
    <recommendedName>
        <fullName evidence="9">BTB domain-containing protein</fullName>
    </recommendedName>
</protein>
<dbReference type="InterPro" id="IPR004826">
    <property type="entry name" value="bZIP_Maf"/>
</dbReference>
<evidence type="ECO:0000313" key="8">
    <source>
        <dbReference type="Proteomes" id="UP001239994"/>
    </source>
</evidence>
<dbReference type="PROSITE" id="PS00036">
    <property type="entry name" value="BZIP_BASIC"/>
    <property type="match status" value="1"/>
</dbReference>
<feature type="compositionally biased region" description="Polar residues" evidence="4">
    <location>
        <begin position="1023"/>
        <end position="1034"/>
    </location>
</feature>
<dbReference type="InterPro" id="IPR008917">
    <property type="entry name" value="TF_DNA-bd_sf"/>
</dbReference>
<dbReference type="SUPFAM" id="SSF57959">
    <property type="entry name" value="Leucine zipper domain"/>
    <property type="match status" value="1"/>
</dbReference>
<dbReference type="PROSITE" id="PS50217">
    <property type="entry name" value="BZIP"/>
    <property type="match status" value="1"/>
</dbReference>
<evidence type="ECO:0000259" key="5">
    <source>
        <dbReference type="PROSITE" id="PS50097"/>
    </source>
</evidence>
<keyword evidence="8" id="KW-1185">Reference proteome</keyword>
<evidence type="ECO:0000256" key="1">
    <source>
        <dbReference type="ARBA" id="ARBA00023015"/>
    </source>
</evidence>
<feature type="compositionally biased region" description="Basic and acidic residues" evidence="4">
    <location>
        <begin position="1011"/>
        <end position="1022"/>
    </location>
</feature>
<dbReference type="Gene3D" id="3.30.710.10">
    <property type="entry name" value="Potassium Channel Kv1.1, Chain A"/>
    <property type="match status" value="1"/>
</dbReference>
<name>A0AAD8ZUE1_9TELE</name>
<comment type="caution">
    <text evidence="7">The sequence shown here is derived from an EMBL/GenBank/DDBJ whole genome shotgun (WGS) entry which is preliminary data.</text>
</comment>
<dbReference type="Gene3D" id="1.10.880.10">
    <property type="entry name" value="Transcription factor, Skn-1-like, DNA-binding domain"/>
    <property type="match status" value="1"/>
</dbReference>
<feature type="domain" description="BZIP" evidence="6">
    <location>
        <begin position="870"/>
        <end position="915"/>
    </location>
</feature>
<evidence type="ECO:0000256" key="3">
    <source>
        <dbReference type="ARBA" id="ARBA00023163"/>
    </source>
</evidence>
<dbReference type="AlphaFoldDB" id="A0AAD8ZUE1"/>
<evidence type="ECO:0000256" key="4">
    <source>
        <dbReference type="SAM" id="MobiDB-lite"/>
    </source>
</evidence>
<dbReference type="InterPro" id="IPR000210">
    <property type="entry name" value="BTB/POZ_dom"/>
</dbReference>
<dbReference type="GO" id="GO:0000978">
    <property type="term" value="F:RNA polymerase II cis-regulatory region sequence-specific DNA binding"/>
    <property type="evidence" value="ECO:0007669"/>
    <property type="project" value="TreeGrafter"/>
</dbReference>
<dbReference type="InterPro" id="IPR004827">
    <property type="entry name" value="bZIP"/>
</dbReference>
<dbReference type="PANTHER" id="PTHR46105:SF8">
    <property type="entry name" value="TRANSCRIPTION REGULATOR PROTEIN BACH2"/>
    <property type="match status" value="1"/>
</dbReference>
<keyword evidence="1" id="KW-0805">Transcription regulation</keyword>
<dbReference type="InterPro" id="IPR050457">
    <property type="entry name" value="ZnFinger_BTB_dom_contain"/>
</dbReference>
<feature type="non-terminal residue" evidence="7">
    <location>
        <position position="1"/>
    </location>
</feature>